<dbReference type="EC" id="5.2.1.2" evidence="4"/>
<dbReference type="SUPFAM" id="SSF47616">
    <property type="entry name" value="GST C-terminal domain-like"/>
    <property type="match status" value="1"/>
</dbReference>
<dbReference type="InterPro" id="IPR004045">
    <property type="entry name" value="Glutathione_S-Trfase_N"/>
</dbReference>
<reference evidence="5" key="1">
    <citation type="journal article" date="2019" name="Int. J. Syst. Evol. Microbiol.">
        <title>The Global Catalogue of Microorganisms (GCM) 10K type strain sequencing project: providing services to taxonomists for standard genome sequencing and annotation.</title>
        <authorList>
            <consortium name="The Broad Institute Genomics Platform"/>
            <consortium name="The Broad Institute Genome Sequencing Center for Infectious Disease"/>
            <person name="Wu L."/>
            <person name="Ma J."/>
        </authorList>
    </citation>
    <scope>NUCLEOTIDE SEQUENCE [LARGE SCALE GENOMIC DNA]</scope>
    <source>
        <strain evidence="5">KCTC 52606</strain>
    </source>
</reference>
<dbReference type="NCBIfam" id="TIGR01262">
    <property type="entry name" value="maiA"/>
    <property type="match status" value="1"/>
</dbReference>
<evidence type="ECO:0000259" key="3">
    <source>
        <dbReference type="PROSITE" id="PS50405"/>
    </source>
</evidence>
<comment type="similarity">
    <text evidence="1">Belongs to the GST superfamily. Zeta family.</text>
</comment>
<dbReference type="Pfam" id="PF13410">
    <property type="entry name" value="GST_C_2"/>
    <property type="match status" value="1"/>
</dbReference>
<dbReference type="Gene3D" id="3.40.30.10">
    <property type="entry name" value="Glutaredoxin"/>
    <property type="match status" value="1"/>
</dbReference>
<dbReference type="InterPro" id="IPR040079">
    <property type="entry name" value="Glutathione_S-Trfase"/>
</dbReference>
<dbReference type="InterPro" id="IPR036282">
    <property type="entry name" value="Glutathione-S-Trfase_C_sf"/>
</dbReference>
<evidence type="ECO:0000256" key="1">
    <source>
        <dbReference type="ARBA" id="ARBA00010007"/>
    </source>
</evidence>
<dbReference type="PANTHER" id="PTHR42673:SF21">
    <property type="entry name" value="GLUTATHIONE S-TRANSFERASE YFCF"/>
    <property type="match status" value="1"/>
</dbReference>
<dbReference type="GO" id="GO:0016034">
    <property type="term" value="F:maleylacetoacetate isomerase activity"/>
    <property type="evidence" value="ECO:0007669"/>
    <property type="project" value="UniProtKB-EC"/>
</dbReference>
<accession>A0ABV7EBJ5</accession>
<dbReference type="SUPFAM" id="SSF52833">
    <property type="entry name" value="Thioredoxin-like"/>
    <property type="match status" value="1"/>
</dbReference>
<evidence type="ECO:0000259" key="2">
    <source>
        <dbReference type="PROSITE" id="PS50404"/>
    </source>
</evidence>
<organism evidence="4 5">
    <name type="scientific">Alteraurantiacibacter lauratis</name>
    <dbReference type="NCBI Taxonomy" id="2054627"/>
    <lineage>
        <taxon>Bacteria</taxon>
        <taxon>Pseudomonadati</taxon>
        <taxon>Pseudomonadota</taxon>
        <taxon>Alphaproteobacteria</taxon>
        <taxon>Sphingomonadales</taxon>
        <taxon>Erythrobacteraceae</taxon>
        <taxon>Alteraurantiacibacter</taxon>
    </lineage>
</organism>
<dbReference type="PANTHER" id="PTHR42673">
    <property type="entry name" value="MALEYLACETOACETATE ISOMERASE"/>
    <property type="match status" value="1"/>
</dbReference>
<dbReference type="CDD" id="cd03191">
    <property type="entry name" value="GST_C_Zeta"/>
    <property type="match status" value="1"/>
</dbReference>
<evidence type="ECO:0000313" key="5">
    <source>
        <dbReference type="Proteomes" id="UP001595378"/>
    </source>
</evidence>
<dbReference type="PROSITE" id="PS50404">
    <property type="entry name" value="GST_NTER"/>
    <property type="match status" value="1"/>
</dbReference>
<gene>
    <name evidence="4" type="primary">maiA</name>
    <name evidence="4" type="ORF">ACFODK_00030</name>
</gene>
<protein>
    <submittedName>
        <fullName evidence="4">Maleylacetoacetate isomerase</fullName>
        <ecNumber evidence="4">5.2.1.2</ecNumber>
    </submittedName>
</protein>
<dbReference type="InterPro" id="IPR005955">
    <property type="entry name" value="GST_Zeta"/>
</dbReference>
<feature type="domain" description="GST N-terminal" evidence="2">
    <location>
        <begin position="1"/>
        <end position="79"/>
    </location>
</feature>
<dbReference type="Proteomes" id="UP001595378">
    <property type="component" value="Unassembled WGS sequence"/>
</dbReference>
<evidence type="ECO:0000313" key="4">
    <source>
        <dbReference type="EMBL" id="MFC3099280.1"/>
    </source>
</evidence>
<dbReference type="Gene3D" id="1.20.1050.10">
    <property type="match status" value="1"/>
</dbReference>
<keyword evidence="5" id="KW-1185">Reference proteome</keyword>
<dbReference type="EMBL" id="JBHRSU010000001">
    <property type="protein sequence ID" value="MFC3099280.1"/>
    <property type="molecule type" value="Genomic_DNA"/>
</dbReference>
<dbReference type="InterPro" id="IPR034330">
    <property type="entry name" value="GST_Zeta_C"/>
</dbReference>
<proteinExistence type="inferred from homology"/>
<dbReference type="SFLD" id="SFLDG00358">
    <property type="entry name" value="Main_(cytGST)"/>
    <property type="match status" value="1"/>
</dbReference>
<dbReference type="Pfam" id="PF02798">
    <property type="entry name" value="GST_N"/>
    <property type="match status" value="1"/>
</dbReference>
<dbReference type="InterPro" id="IPR010987">
    <property type="entry name" value="Glutathione-S-Trfase_C-like"/>
</dbReference>
<dbReference type="PROSITE" id="PS50405">
    <property type="entry name" value="GST_CTER"/>
    <property type="match status" value="1"/>
</dbReference>
<feature type="domain" description="GST C-terminal" evidence="3">
    <location>
        <begin position="84"/>
        <end position="210"/>
    </location>
</feature>
<comment type="caution">
    <text evidence="4">The sequence shown here is derived from an EMBL/GenBank/DDBJ whole genome shotgun (WGS) entry which is preliminary data.</text>
</comment>
<sequence length="210" mass="23667">MQLYSYFRSSAAFRVRIALAYKGLGYSTQAVDLRAREQHGSFADINPQMLVPFFEENGFGLGQSLAIIEYLEDIHPTPALLPSQAKDRAMVRFMAQSIACDIHPLNNLRVLRYLKRSLAIEQSGINDWYAHWIQEGFRGLETLVDAHGSDIRCFGETVTLADVCLAPQVWNAKSMDVDLSPFPHICRIYEAVMELEAFRQAAPENQPDAA</sequence>
<dbReference type="SFLD" id="SFLDS00019">
    <property type="entry name" value="Glutathione_Transferase_(cytos"/>
    <property type="match status" value="1"/>
</dbReference>
<name>A0ABV7EBJ5_9SPHN</name>
<dbReference type="RefSeq" id="WP_377923189.1">
    <property type="nucleotide sequence ID" value="NZ_JBHRSU010000001.1"/>
</dbReference>
<keyword evidence="4" id="KW-0413">Isomerase</keyword>
<dbReference type="InterPro" id="IPR036249">
    <property type="entry name" value="Thioredoxin-like_sf"/>
</dbReference>